<keyword evidence="1" id="KW-0812">Transmembrane</keyword>
<proteinExistence type="predicted"/>
<evidence type="ECO:0000313" key="3">
    <source>
        <dbReference type="Proteomes" id="UP001589645"/>
    </source>
</evidence>
<evidence type="ECO:0000313" key="2">
    <source>
        <dbReference type="EMBL" id="MFB9134238.1"/>
    </source>
</evidence>
<reference evidence="2 3" key="1">
    <citation type="submission" date="2024-09" db="EMBL/GenBank/DDBJ databases">
        <authorList>
            <person name="Sun Q."/>
            <person name="Mori K."/>
        </authorList>
    </citation>
    <scope>NUCLEOTIDE SEQUENCE [LARGE SCALE GENOMIC DNA]</scope>
    <source>
        <strain evidence="2 3">CECT 8064</strain>
    </source>
</reference>
<keyword evidence="1" id="KW-0472">Membrane</keyword>
<dbReference type="RefSeq" id="WP_390190047.1">
    <property type="nucleotide sequence ID" value="NZ_JBHMEP010000001.1"/>
</dbReference>
<accession>A0ABV5HJ39</accession>
<sequence length="114" mass="13361">MIHPDEEEHLAEAYFTYVNDVIGLFAIALAATSLQFEQPAPFARLFLIIITLHIVSKQKMFRIYAARYFSRHKGFWGSLYLMWKQKIYVFGFVSLALIALGEITKHDIYRWLSL</sequence>
<feature type="transmembrane region" description="Helical" evidence="1">
    <location>
        <begin position="85"/>
        <end position="104"/>
    </location>
</feature>
<feature type="transmembrane region" description="Helical" evidence="1">
    <location>
        <begin position="14"/>
        <end position="33"/>
    </location>
</feature>
<name>A0ABV5HJ39_9VIBR</name>
<organism evidence="2 3">
    <name type="scientific">Vibrio olivae</name>
    <dbReference type="NCBI Taxonomy" id="1243002"/>
    <lineage>
        <taxon>Bacteria</taxon>
        <taxon>Pseudomonadati</taxon>
        <taxon>Pseudomonadota</taxon>
        <taxon>Gammaproteobacteria</taxon>
        <taxon>Vibrionales</taxon>
        <taxon>Vibrionaceae</taxon>
        <taxon>Vibrio</taxon>
    </lineage>
</organism>
<evidence type="ECO:0000256" key="1">
    <source>
        <dbReference type="SAM" id="Phobius"/>
    </source>
</evidence>
<keyword evidence="1" id="KW-1133">Transmembrane helix</keyword>
<dbReference type="EMBL" id="JBHMEP010000001">
    <property type="protein sequence ID" value="MFB9134238.1"/>
    <property type="molecule type" value="Genomic_DNA"/>
</dbReference>
<dbReference type="Proteomes" id="UP001589645">
    <property type="component" value="Unassembled WGS sequence"/>
</dbReference>
<feature type="transmembrane region" description="Helical" evidence="1">
    <location>
        <begin position="45"/>
        <end position="65"/>
    </location>
</feature>
<protein>
    <submittedName>
        <fullName evidence="2">Uncharacterized protein</fullName>
    </submittedName>
</protein>
<keyword evidence="3" id="KW-1185">Reference proteome</keyword>
<comment type="caution">
    <text evidence="2">The sequence shown here is derived from an EMBL/GenBank/DDBJ whole genome shotgun (WGS) entry which is preliminary data.</text>
</comment>
<gene>
    <name evidence="2" type="ORF">ACFFUV_04545</name>
</gene>